<dbReference type="SUPFAM" id="SSF109998">
    <property type="entry name" value="Triger factor/SurA peptide-binding domain-like"/>
    <property type="match status" value="1"/>
</dbReference>
<evidence type="ECO:0000313" key="3">
    <source>
        <dbReference type="EMBL" id="TWW12417.1"/>
    </source>
</evidence>
<dbReference type="Proteomes" id="UP000321083">
    <property type="component" value="Unassembled WGS sequence"/>
</dbReference>
<keyword evidence="4" id="KW-1185">Reference proteome</keyword>
<feature type="compositionally biased region" description="Low complexity" evidence="1">
    <location>
        <begin position="346"/>
        <end position="359"/>
    </location>
</feature>
<comment type="caution">
    <text evidence="3">The sequence shown here is derived from an EMBL/GenBank/DDBJ whole genome shotgun (WGS) entry which is preliminary data.</text>
</comment>
<protein>
    <submittedName>
        <fullName evidence="3">Uncharacterized protein</fullName>
    </submittedName>
</protein>
<proteinExistence type="predicted"/>
<accession>A0A5C6MCF2</accession>
<dbReference type="AlphaFoldDB" id="A0A5C6MCF2"/>
<feature type="compositionally biased region" description="Low complexity" evidence="1">
    <location>
        <begin position="449"/>
        <end position="467"/>
    </location>
</feature>
<feature type="compositionally biased region" description="Pro residues" evidence="1">
    <location>
        <begin position="360"/>
        <end position="376"/>
    </location>
</feature>
<organism evidence="3 4">
    <name type="scientific">Planctomyces bekefii</name>
    <dbReference type="NCBI Taxonomy" id="1653850"/>
    <lineage>
        <taxon>Bacteria</taxon>
        <taxon>Pseudomonadati</taxon>
        <taxon>Planctomycetota</taxon>
        <taxon>Planctomycetia</taxon>
        <taxon>Planctomycetales</taxon>
        <taxon>Planctomycetaceae</taxon>
        <taxon>Planctomyces</taxon>
    </lineage>
</organism>
<gene>
    <name evidence="3" type="ORF">E3A20_01510</name>
</gene>
<feature type="non-terminal residue" evidence="3">
    <location>
        <position position="850"/>
    </location>
</feature>
<feature type="compositionally biased region" description="Basic and acidic residues" evidence="1">
    <location>
        <begin position="330"/>
        <end position="345"/>
    </location>
</feature>
<sequence>MSTPFTFFRRHQQITMVSIVILSMVAFTISDMMSNQTNHFVMLGVLLGGIIMGFSGIRQGRWLQYSIGGAIFGGIAGWLIPGSISSTDGFYQDSAIGAFDDQRIQETSTRRSICNAFMAQAFSKVYGAGTERFAPQFRYYTTLQEDAIFGELLKAEADAMQIVVTDEMVSDFINQAVDSRLSAKAFAEIRTGLNVGGMTVSEDQLFEAFRHEIAARLAFTQLSPSTAAVAQPPGVYYDMFRRTQVRQRLNAVQLDVDAFLPKVPEPATAEIESTFAQYAKKFPGMDGPGSPGFRQFNKASLAFLELSWKAAQDSTPVPTDAEIETFYNEKKDTFYRKEPEEKPADDPAAAPAAPAEPAAPVTPDPATPAPDAPAPDAPKAEAPNPETPPAQPAEPKAESEAAPQPAAPAPQPDGNCLPYQDETDKPAEPSAETSPPAQDAPAQSPPADAPAAPATDAAAQTPATGGPDPVPFVIPPVEYRPLDDELKSEIREQLHEERIRKAIDEKMEAVMTGLREIERKRSAARRQVVDQNPSMTSEQIATEMQEVHQSLLDEMKALGEKLGLSFVRTGLLNRMDLAADEQIGPALGYTSGAPVADEVFSRFPQRDPWEDANLFASDRAVRNQFDLSGNESHYAWWITEFSASHIPTLEDPGIRDEVILTLKRQQARKLAEERAGALAKLVTDGLSLPEAERKSMADSLQGQTVLGDAASAALVLKQTQLFSWLEQESAPPMSFQQPQLRLGTINWSDESGGVLKAAGDRFMKSVFDELGPERAGVVADDDLKSYYVVQVTDRIGDEAVLQQLFLTEGKQFGFRSGEISGLVSGLIAQPVMNDWRNTIWLQYGIDLAQM</sequence>
<evidence type="ECO:0000256" key="1">
    <source>
        <dbReference type="SAM" id="MobiDB-lite"/>
    </source>
</evidence>
<reference evidence="3 4" key="2">
    <citation type="submission" date="2019-08" db="EMBL/GenBank/DDBJ databases">
        <authorList>
            <person name="Henke P."/>
        </authorList>
    </citation>
    <scope>NUCLEOTIDE SEQUENCE [LARGE SCALE GENOMIC DNA]</scope>
    <source>
        <strain evidence="3">Phe10_nw2017</strain>
    </source>
</reference>
<dbReference type="EMBL" id="SRHE01000013">
    <property type="protein sequence ID" value="TWW12417.1"/>
    <property type="molecule type" value="Genomic_DNA"/>
</dbReference>
<feature type="region of interest" description="Disordered" evidence="1">
    <location>
        <begin position="330"/>
        <end position="476"/>
    </location>
</feature>
<feature type="transmembrane region" description="Helical" evidence="2">
    <location>
        <begin position="36"/>
        <end position="55"/>
    </location>
</feature>
<name>A0A5C6MCF2_9PLAN</name>
<keyword evidence="2" id="KW-0472">Membrane</keyword>
<feature type="transmembrane region" description="Helical" evidence="2">
    <location>
        <begin position="62"/>
        <end position="80"/>
    </location>
</feature>
<evidence type="ECO:0000256" key="2">
    <source>
        <dbReference type="SAM" id="Phobius"/>
    </source>
</evidence>
<reference evidence="3 4" key="1">
    <citation type="submission" date="2019-08" db="EMBL/GenBank/DDBJ databases">
        <title>100 year-old enigma solved: identification of Planctomyces bekefii, the type genus and species of the phylum Planctomycetes.</title>
        <authorList>
            <person name="Svetlana D.N."/>
            <person name="Overmann J."/>
        </authorList>
    </citation>
    <scope>NUCLEOTIDE SEQUENCE [LARGE SCALE GENOMIC DNA]</scope>
    <source>
        <strain evidence="3">Phe10_nw2017</strain>
    </source>
</reference>
<keyword evidence="2" id="KW-0812">Transmembrane</keyword>
<keyword evidence="2" id="KW-1133">Transmembrane helix</keyword>
<feature type="transmembrane region" description="Helical" evidence="2">
    <location>
        <begin position="12"/>
        <end position="30"/>
    </location>
</feature>
<feature type="compositionally biased region" description="Low complexity" evidence="1">
    <location>
        <begin position="428"/>
        <end position="442"/>
    </location>
</feature>
<evidence type="ECO:0000313" key="4">
    <source>
        <dbReference type="Proteomes" id="UP000321083"/>
    </source>
</evidence>
<dbReference type="InterPro" id="IPR027304">
    <property type="entry name" value="Trigger_fact/SurA_dom_sf"/>
</dbReference>